<name>A0ABY7VE97_9GAMM</name>
<feature type="binding site" evidence="3">
    <location>
        <begin position="305"/>
        <end position="308"/>
    </location>
    <ligand>
        <name>CTP</name>
        <dbReference type="ChEBI" id="CHEBI:37563"/>
    </ligand>
</feature>
<dbReference type="PANTHER" id="PTHR14359">
    <property type="entry name" value="HOMO-OLIGOMERIC FLAVIN CONTAINING CYS DECARBOXYLASE FAMILY"/>
    <property type="match status" value="1"/>
</dbReference>
<keyword evidence="3 4" id="KW-0285">Flavoprotein</keyword>
<keyword evidence="3" id="KW-0460">Magnesium</keyword>
<comment type="catalytic activity">
    <reaction evidence="3 4">
        <text>(R)-4'-phosphopantothenate + L-cysteine + CTP = N-[(R)-4-phosphopantothenoyl]-L-cysteine + CMP + diphosphate + H(+)</text>
        <dbReference type="Rhea" id="RHEA:19397"/>
        <dbReference type="ChEBI" id="CHEBI:10986"/>
        <dbReference type="ChEBI" id="CHEBI:15378"/>
        <dbReference type="ChEBI" id="CHEBI:33019"/>
        <dbReference type="ChEBI" id="CHEBI:35235"/>
        <dbReference type="ChEBI" id="CHEBI:37563"/>
        <dbReference type="ChEBI" id="CHEBI:59458"/>
        <dbReference type="ChEBI" id="CHEBI:60377"/>
        <dbReference type="EC" id="6.3.2.5"/>
    </reaction>
</comment>
<comment type="similarity">
    <text evidence="3 4">In the C-terminal section; belongs to the PPC synthetase family.</text>
</comment>
<feature type="region of interest" description="Phosphopantothenoylcysteine decarboxylase" evidence="3">
    <location>
        <begin position="1"/>
        <end position="190"/>
    </location>
</feature>
<keyword evidence="3 4" id="KW-0288">FMN</keyword>
<comment type="cofactor">
    <cofactor evidence="3">
        <name>FMN</name>
        <dbReference type="ChEBI" id="CHEBI:58210"/>
    </cofactor>
    <text evidence="3">Binds 1 FMN per subunit.</text>
</comment>
<evidence type="ECO:0000256" key="1">
    <source>
        <dbReference type="ARBA" id="ARBA00022793"/>
    </source>
</evidence>
<evidence type="ECO:0000256" key="4">
    <source>
        <dbReference type="RuleBase" id="RU364078"/>
    </source>
</evidence>
<sequence>MQILQDKKIVLGITGGIAAYKTPELVRRLKEQGADVRVVMTQGAKAFITPMTLQAVSANPVADSLLDPQAELAMGHIELAKWADLILIAPASANTLARLAIGMADDLLSTICLASAAPVVLAPAMNQQMWHASATQANVDTLKQRRITFWGPGAGEQACGDVGLGRMLEPEELTQLCCQLYQEKTLAGQHWLLTAGPTREAIDPVRYISNHSSGKMGYAIARAAVNAGARVTLITGPVNLPAPRGCRVIQVNSALEMHQQALAFAPEASVFVACAAVADYRLADIATQKIKKTADDMVLKLVKNPDIVADVAALHQRPFTVGFAAETRDVEQYARGKLSRKKLDLIAANDVAREGQGFNSENNALTVFSADSATEIALADKQQVANQLITIINQSYQAKRSPTE</sequence>
<dbReference type="Gene3D" id="3.40.50.10300">
    <property type="entry name" value="CoaB-like"/>
    <property type="match status" value="1"/>
</dbReference>
<dbReference type="EC" id="4.1.1.36" evidence="3"/>
<feature type="binding site" evidence="3">
    <location>
        <position position="279"/>
    </location>
    <ligand>
        <name>CTP</name>
        <dbReference type="ChEBI" id="CHEBI:37563"/>
    </ligand>
</feature>
<feature type="binding site" evidence="3">
    <location>
        <position position="323"/>
    </location>
    <ligand>
        <name>CTP</name>
        <dbReference type="ChEBI" id="CHEBI:37563"/>
    </ligand>
</feature>
<keyword evidence="1 3" id="KW-0210">Decarboxylase</keyword>
<dbReference type="InterPro" id="IPR003382">
    <property type="entry name" value="Flavoprotein"/>
</dbReference>
<dbReference type="Gene3D" id="3.40.50.1950">
    <property type="entry name" value="Flavin prenyltransferase-like"/>
    <property type="match status" value="1"/>
</dbReference>
<dbReference type="SUPFAM" id="SSF52507">
    <property type="entry name" value="Homo-oligomeric flavin-containing Cys decarboxylases, HFCD"/>
    <property type="match status" value="1"/>
</dbReference>
<comment type="function">
    <text evidence="4">Catalyzes two steps in the biosynthesis of coenzyme A. In the first step cysteine is conjugated to 4'-phosphopantothenate to form 4-phosphopantothenoylcysteine, in the latter compound is decarboxylated to form 4'-phosphopantotheine.</text>
</comment>
<dbReference type="HAMAP" id="MF_02225">
    <property type="entry name" value="CoaBC"/>
    <property type="match status" value="1"/>
</dbReference>
<comment type="caution">
    <text evidence="3">Lacks conserved residue(s) required for the propagation of feature annotation.</text>
</comment>
<comment type="pathway">
    <text evidence="3 4">Cofactor biosynthesis; coenzyme A biosynthesis; CoA from (R)-pantothenate: step 3/5.</text>
</comment>
<feature type="domain" description="DNA/pantothenate metabolism flavoprotein C-terminal" evidence="6">
    <location>
        <begin position="186"/>
        <end position="394"/>
    </location>
</feature>
<evidence type="ECO:0000313" key="8">
    <source>
        <dbReference type="Proteomes" id="UP001215231"/>
    </source>
</evidence>
<gene>
    <name evidence="3 7" type="primary">coaBC</name>
    <name evidence="7" type="ORF">H3N35_26435</name>
</gene>
<comment type="catalytic activity">
    <reaction evidence="3 4">
        <text>N-[(R)-4-phosphopantothenoyl]-L-cysteine + H(+) = (R)-4'-phosphopantetheine + CO2</text>
        <dbReference type="Rhea" id="RHEA:16793"/>
        <dbReference type="ChEBI" id="CHEBI:15378"/>
        <dbReference type="ChEBI" id="CHEBI:16526"/>
        <dbReference type="ChEBI" id="CHEBI:59458"/>
        <dbReference type="ChEBI" id="CHEBI:61723"/>
        <dbReference type="EC" id="4.1.1.36"/>
    </reaction>
</comment>
<accession>A0ABY7VE97</accession>
<feature type="binding site" evidence="3">
    <location>
        <position position="289"/>
    </location>
    <ligand>
        <name>CTP</name>
        <dbReference type="ChEBI" id="CHEBI:37563"/>
    </ligand>
</feature>
<feature type="domain" description="Flavoprotein" evidence="5">
    <location>
        <begin position="7"/>
        <end position="178"/>
    </location>
</feature>
<evidence type="ECO:0000259" key="6">
    <source>
        <dbReference type="Pfam" id="PF04127"/>
    </source>
</evidence>
<dbReference type="PANTHER" id="PTHR14359:SF6">
    <property type="entry name" value="PHOSPHOPANTOTHENOYLCYSTEINE DECARBOXYLASE"/>
    <property type="match status" value="1"/>
</dbReference>
<evidence type="ECO:0000256" key="3">
    <source>
        <dbReference type="HAMAP-Rule" id="MF_02225"/>
    </source>
</evidence>
<keyword evidence="3" id="KW-0479">Metal-binding</keyword>
<dbReference type="NCBIfam" id="TIGR00521">
    <property type="entry name" value="coaBC_dfp"/>
    <property type="match status" value="1"/>
</dbReference>
<keyword evidence="3 4" id="KW-0436">Ligase</keyword>
<dbReference type="GO" id="GO:0004632">
    <property type="term" value="F:phosphopantothenate--cysteine ligase activity"/>
    <property type="evidence" value="ECO:0007669"/>
    <property type="project" value="UniProtKB-EC"/>
</dbReference>
<comment type="function">
    <text evidence="3">Catalyzes two sequential steps in the biosynthesis of coenzyme A. In the first step cysteine is conjugated to 4'-phosphopantothenate to form 4-phosphopantothenoylcysteine. In the second step the latter compound is decarboxylated to form 4'-phosphopantotheine.</text>
</comment>
<keyword evidence="2 3" id="KW-0456">Lyase</keyword>
<dbReference type="Pfam" id="PF04127">
    <property type="entry name" value="DFP"/>
    <property type="match status" value="1"/>
</dbReference>
<dbReference type="InterPro" id="IPR036551">
    <property type="entry name" value="Flavin_trans-like"/>
</dbReference>
<protein>
    <recommendedName>
        <fullName evidence="3">Coenzyme A biosynthesis bifunctional protein CoaBC</fullName>
    </recommendedName>
    <alternativeName>
        <fullName evidence="3">DNA/pantothenate metabolism flavoprotein</fullName>
    </alternativeName>
    <alternativeName>
        <fullName evidence="3">Phosphopantothenoylcysteine synthetase/decarboxylase</fullName>
        <shortName evidence="3">PPCS-PPCDC</shortName>
    </alternativeName>
    <domain>
        <recommendedName>
            <fullName evidence="3">Phosphopantothenoylcysteine decarboxylase</fullName>
            <shortName evidence="3">PPC decarboxylase</shortName>
            <shortName evidence="3">PPC-DC</shortName>
            <ecNumber evidence="3">4.1.1.36</ecNumber>
        </recommendedName>
        <alternativeName>
            <fullName evidence="3">CoaC</fullName>
        </alternativeName>
    </domain>
    <domain>
        <recommendedName>
            <fullName evidence="3">Phosphopantothenate--cysteine ligase</fullName>
            <ecNumber evidence="3">6.3.2.5</ecNumber>
        </recommendedName>
        <alternativeName>
            <fullName evidence="3">CoaB</fullName>
        </alternativeName>
        <alternativeName>
            <fullName evidence="3">Phosphopantothenoylcysteine synthetase</fullName>
            <shortName evidence="3">PPC synthetase</shortName>
            <shortName evidence="3">PPC-S</shortName>
        </alternativeName>
    </domain>
</protein>
<dbReference type="SUPFAM" id="SSF102645">
    <property type="entry name" value="CoaB-like"/>
    <property type="match status" value="1"/>
</dbReference>
<dbReference type="InterPro" id="IPR005252">
    <property type="entry name" value="CoaBC"/>
</dbReference>
<dbReference type="InterPro" id="IPR007085">
    <property type="entry name" value="DNA/pantothenate-metab_flavo_C"/>
</dbReference>
<dbReference type="EMBL" id="CP059693">
    <property type="protein sequence ID" value="WDE11692.1"/>
    <property type="molecule type" value="Genomic_DNA"/>
</dbReference>
<comment type="cofactor">
    <cofactor evidence="3">
        <name>Mg(2+)</name>
        <dbReference type="ChEBI" id="CHEBI:18420"/>
    </cofactor>
</comment>
<comment type="pathway">
    <text evidence="3 4">Cofactor biosynthesis; coenzyme A biosynthesis; CoA from (R)-pantothenate: step 2/5.</text>
</comment>
<comment type="similarity">
    <text evidence="3 4">In the N-terminal section; belongs to the HFCD (homo-oligomeric flavin containing Cys decarboxylase) superfamily.</text>
</comment>
<reference evidence="7 8" key="1">
    <citation type="journal article" date="2022" name="Mar. Drugs">
        <title>Bioassay-Guided Fractionation Leads to the Detection of Cholic Acid Generated by the Rare Thalassomonas sp.</title>
        <authorList>
            <person name="Pheiffer F."/>
            <person name="Schneider Y.K."/>
            <person name="Hansen E.H."/>
            <person name="Andersen J.H."/>
            <person name="Isaksson J."/>
            <person name="Busche T."/>
            <person name="R C."/>
            <person name="Kalinowski J."/>
            <person name="Zyl L.V."/>
            <person name="Trindade M."/>
        </authorList>
    </citation>
    <scope>NUCLEOTIDE SEQUENCE [LARGE SCALE GENOMIC DNA]</scope>
    <source>
        <strain evidence="7 8">A5K-61T</strain>
    </source>
</reference>
<evidence type="ECO:0000313" key="7">
    <source>
        <dbReference type="EMBL" id="WDE11692.1"/>
    </source>
</evidence>
<dbReference type="RefSeq" id="WP_274051852.1">
    <property type="nucleotide sequence ID" value="NZ_CP059693.1"/>
</dbReference>
<feature type="active site" description="Proton donor" evidence="3">
    <location>
        <position position="159"/>
    </location>
</feature>
<keyword evidence="8" id="KW-1185">Reference proteome</keyword>
<organism evidence="7 8">
    <name type="scientific">Thalassomonas haliotis</name>
    <dbReference type="NCBI Taxonomy" id="485448"/>
    <lineage>
        <taxon>Bacteria</taxon>
        <taxon>Pseudomonadati</taxon>
        <taxon>Pseudomonadota</taxon>
        <taxon>Gammaproteobacteria</taxon>
        <taxon>Alteromonadales</taxon>
        <taxon>Colwelliaceae</taxon>
        <taxon>Thalassomonas</taxon>
    </lineage>
</organism>
<dbReference type="Pfam" id="PF02441">
    <property type="entry name" value="Flavoprotein"/>
    <property type="match status" value="1"/>
</dbReference>
<dbReference type="InterPro" id="IPR035929">
    <property type="entry name" value="CoaB-like_sf"/>
</dbReference>
<dbReference type="Proteomes" id="UP001215231">
    <property type="component" value="Chromosome"/>
</dbReference>
<feature type="binding site" evidence="3">
    <location>
        <position position="337"/>
    </location>
    <ligand>
        <name>CTP</name>
        <dbReference type="ChEBI" id="CHEBI:37563"/>
    </ligand>
</feature>
<dbReference type="GO" id="GO:0004633">
    <property type="term" value="F:phosphopantothenoylcysteine decarboxylase activity"/>
    <property type="evidence" value="ECO:0007669"/>
    <property type="project" value="UniProtKB-EC"/>
</dbReference>
<feature type="binding site" evidence="3">
    <location>
        <position position="341"/>
    </location>
    <ligand>
        <name>CTP</name>
        <dbReference type="ChEBI" id="CHEBI:37563"/>
    </ligand>
</feature>
<keyword evidence="3" id="KW-0511">Multifunctional enzyme</keyword>
<dbReference type="EC" id="6.3.2.5" evidence="3"/>
<proteinExistence type="inferred from homology"/>
<feature type="region of interest" description="Phosphopantothenate--cysteine ligase" evidence="3">
    <location>
        <begin position="191"/>
        <end position="404"/>
    </location>
</feature>
<evidence type="ECO:0000256" key="2">
    <source>
        <dbReference type="ARBA" id="ARBA00023239"/>
    </source>
</evidence>
<evidence type="ECO:0000259" key="5">
    <source>
        <dbReference type="Pfam" id="PF02441"/>
    </source>
</evidence>